<feature type="transmembrane region" description="Helical" evidence="6">
    <location>
        <begin position="393"/>
        <end position="414"/>
    </location>
</feature>
<dbReference type="GO" id="GO:0015179">
    <property type="term" value="F:L-amino acid transmembrane transporter activity"/>
    <property type="evidence" value="ECO:0007669"/>
    <property type="project" value="TreeGrafter"/>
</dbReference>
<feature type="transmembrane region" description="Helical" evidence="6">
    <location>
        <begin position="42"/>
        <end position="63"/>
    </location>
</feature>
<keyword evidence="4 6" id="KW-1133">Transmembrane helix</keyword>
<keyword evidence="5 6" id="KW-0472">Membrane</keyword>
<gene>
    <name evidence="8" type="ORF">INT45_005808</name>
</gene>
<name>A0A8H7SEY7_9FUNG</name>
<accession>A0A8H7SEY7</accession>
<feature type="transmembrane region" description="Helical" evidence="6">
    <location>
        <begin position="203"/>
        <end position="227"/>
    </location>
</feature>
<evidence type="ECO:0000256" key="4">
    <source>
        <dbReference type="ARBA" id="ARBA00022989"/>
    </source>
</evidence>
<evidence type="ECO:0000259" key="7">
    <source>
        <dbReference type="Pfam" id="PF01490"/>
    </source>
</evidence>
<protein>
    <recommendedName>
        <fullName evidence="7">Amino acid transporter transmembrane domain-containing protein</fullName>
    </recommendedName>
</protein>
<evidence type="ECO:0000256" key="2">
    <source>
        <dbReference type="ARBA" id="ARBA00008066"/>
    </source>
</evidence>
<dbReference type="PANTHER" id="PTHR22950">
    <property type="entry name" value="AMINO ACID TRANSPORTER"/>
    <property type="match status" value="1"/>
</dbReference>
<dbReference type="PANTHER" id="PTHR22950:SF349">
    <property type="entry name" value="AMINO ACID TRANSPORTER TRANSMEMBRANE DOMAIN-CONTAINING PROTEIN"/>
    <property type="match status" value="1"/>
</dbReference>
<evidence type="ECO:0000313" key="9">
    <source>
        <dbReference type="Proteomes" id="UP000646827"/>
    </source>
</evidence>
<evidence type="ECO:0000256" key="1">
    <source>
        <dbReference type="ARBA" id="ARBA00004141"/>
    </source>
</evidence>
<evidence type="ECO:0000313" key="8">
    <source>
        <dbReference type="EMBL" id="KAG2226843.1"/>
    </source>
</evidence>
<keyword evidence="9" id="KW-1185">Reference proteome</keyword>
<evidence type="ECO:0000256" key="5">
    <source>
        <dbReference type="ARBA" id="ARBA00023136"/>
    </source>
</evidence>
<dbReference type="OrthoDB" id="40134at2759"/>
<comment type="subcellular location">
    <subcellularLocation>
        <location evidence="1">Membrane</location>
        <topology evidence="1">Multi-pass membrane protein</topology>
    </subcellularLocation>
</comment>
<dbReference type="EMBL" id="JAEPRB010000013">
    <property type="protein sequence ID" value="KAG2226843.1"/>
    <property type="molecule type" value="Genomic_DNA"/>
</dbReference>
<feature type="transmembrane region" description="Helical" evidence="6">
    <location>
        <begin position="177"/>
        <end position="196"/>
    </location>
</feature>
<dbReference type="AlphaFoldDB" id="A0A8H7SEY7"/>
<reference evidence="8 9" key="1">
    <citation type="submission" date="2020-12" db="EMBL/GenBank/DDBJ databases">
        <title>Metabolic potential, ecology and presence of endohyphal bacteria is reflected in genomic diversity of Mucoromycotina.</title>
        <authorList>
            <person name="Muszewska A."/>
            <person name="Okrasinska A."/>
            <person name="Steczkiewicz K."/>
            <person name="Drgas O."/>
            <person name="Orlowska M."/>
            <person name="Perlinska-Lenart U."/>
            <person name="Aleksandrzak-Piekarczyk T."/>
            <person name="Szatraj K."/>
            <person name="Zielenkiewicz U."/>
            <person name="Pilsyk S."/>
            <person name="Malc E."/>
            <person name="Mieczkowski P."/>
            <person name="Kruszewska J.S."/>
            <person name="Biernat P."/>
            <person name="Pawlowska J."/>
        </authorList>
    </citation>
    <scope>NUCLEOTIDE SEQUENCE [LARGE SCALE GENOMIC DNA]</scope>
    <source>
        <strain evidence="8 9">CBS 142.35</strain>
    </source>
</reference>
<dbReference type="InterPro" id="IPR013057">
    <property type="entry name" value="AA_transpt_TM"/>
</dbReference>
<feature type="transmembrane region" description="Helical" evidence="6">
    <location>
        <begin position="320"/>
        <end position="343"/>
    </location>
</feature>
<feature type="transmembrane region" description="Helical" evidence="6">
    <location>
        <begin position="69"/>
        <end position="89"/>
    </location>
</feature>
<dbReference type="Pfam" id="PF01490">
    <property type="entry name" value="Aa_trans"/>
    <property type="match status" value="1"/>
</dbReference>
<keyword evidence="3 6" id="KW-0812">Transmembrane</keyword>
<dbReference type="Proteomes" id="UP000646827">
    <property type="component" value="Unassembled WGS sequence"/>
</dbReference>
<feature type="transmembrane region" description="Helical" evidence="6">
    <location>
        <begin position="247"/>
        <end position="265"/>
    </location>
</feature>
<feature type="domain" description="Amino acid transporter transmembrane" evidence="7">
    <location>
        <begin position="39"/>
        <end position="447"/>
    </location>
</feature>
<dbReference type="GO" id="GO:0005774">
    <property type="term" value="C:vacuolar membrane"/>
    <property type="evidence" value="ECO:0007669"/>
    <property type="project" value="TreeGrafter"/>
</dbReference>
<comment type="similarity">
    <text evidence="2">Belongs to the amino acid/polyamine transporter 2 family.</text>
</comment>
<evidence type="ECO:0000256" key="3">
    <source>
        <dbReference type="ARBA" id="ARBA00022692"/>
    </source>
</evidence>
<feature type="transmembrane region" description="Helical" evidence="6">
    <location>
        <begin position="277"/>
        <end position="300"/>
    </location>
</feature>
<feature type="transmembrane region" description="Helical" evidence="6">
    <location>
        <begin position="363"/>
        <end position="387"/>
    </location>
</feature>
<sequence>MSSIKLAKTSDVVSTSTNGSIHDYEFGRGGYDVDRTNGASSWYAYFNIVCLIAGTGMLGLPLALKKGGWAGLVMLILAWWMSSYTGVIMQKCMYKGKNRRLASYKEIATESFGAIGEIDTYGFNKLYVVLIFSFFLVLKGWVSFFFTTWIYLGTPVLYLVLAAQNLNQLCAGTAGEIGNLAWTIIWCTVVGIPFLFAKSLNNVAWTSFTGLFAVMVTILITIILAGIDAPNHTDSHKDNIIWEGFPVALATMSFSFGANVVYPNIEGGMKRPQQWRMVLVSAMCLCAIMYIAISVCGYYIYGTDVVSPIYNSVPSSPARIVAIVLITINSVVSAPILLISFALDVEDMLNITIERYGSKIKEFLVRAALRSSLIVFVGAIGILIPFFDLLMSLLGAFSNCAIVFVFPVLFYWRLTGFRNKSFYELGWNFLIILVGLVGLIFGTKTAIEDLIAAFSDGYDYQI</sequence>
<feature type="transmembrane region" description="Helical" evidence="6">
    <location>
        <begin position="426"/>
        <end position="447"/>
    </location>
</feature>
<comment type="caution">
    <text evidence="8">The sequence shown here is derived from an EMBL/GenBank/DDBJ whole genome shotgun (WGS) entry which is preliminary data.</text>
</comment>
<feature type="transmembrane region" description="Helical" evidence="6">
    <location>
        <begin position="126"/>
        <end position="152"/>
    </location>
</feature>
<proteinExistence type="inferred from homology"/>
<organism evidence="8 9">
    <name type="scientific">Circinella minor</name>
    <dbReference type="NCBI Taxonomy" id="1195481"/>
    <lineage>
        <taxon>Eukaryota</taxon>
        <taxon>Fungi</taxon>
        <taxon>Fungi incertae sedis</taxon>
        <taxon>Mucoromycota</taxon>
        <taxon>Mucoromycotina</taxon>
        <taxon>Mucoromycetes</taxon>
        <taxon>Mucorales</taxon>
        <taxon>Lichtheimiaceae</taxon>
        <taxon>Circinella</taxon>
    </lineage>
</organism>
<evidence type="ECO:0000256" key="6">
    <source>
        <dbReference type="SAM" id="Phobius"/>
    </source>
</evidence>